<dbReference type="EMBL" id="BPTR01000001">
    <property type="protein sequence ID" value="GJG27249.1"/>
    <property type="molecule type" value="Genomic_DNA"/>
</dbReference>
<dbReference type="SUPFAM" id="SSF53448">
    <property type="entry name" value="Nucleotide-diphospho-sugar transferases"/>
    <property type="match status" value="1"/>
</dbReference>
<sequence length="352" mass="40434">MKLSVVIVSYNVKYYLEQCLLSLQRALSTIDSEVIVVDNHSKDGSCEYLREKFRDVQFIASRHNLGFARANNLAIKKCKGKYVLLLNPDTVVGEDTLIHAVDFMDKHADAGAVGVGMLHVDGTVAMESRRGIPSPMTAFYKMIGLCNRFPKSKRFGKYYMSYLPWDKPCEIEIVSGAFCLLRKEALDKVGLLDEDFFMYGEDIDLSYRILKGGYHNYYIPEQILHYKGESTEKSSFRYVHVFYGAMFIFFKKHFSAMNLLFSIPIKLAIYVKAFWATISMLSQNLNRSLGFVSSKKIPSDTLEEFLVCDTQNMEYREILKQLANSDHKRPIAFLYKDKKMVITPSDVIFDDL</sequence>
<keyword evidence="2" id="KW-0808">Transferase</keyword>
<dbReference type="Pfam" id="PF00535">
    <property type="entry name" value="Glycos_transf_2"/>
    <property type="match status" value="1"/>
</dbReference>
<reference evidence="2" key="1">
    <citation type="submission" date="2021-08" db="EMBL/GenBank/DDBJ databases">
        <title>Prevotella lacticifex sp. nov., isolated from rumen of cow.</title>
        <authorList>
            <person name="Shinkai T."/>
            <person name="Ikeyama N."/>
            <person name="Kumagai M."/>
            <person name="Ohmori H."/>
            <person name="Sakamoto M."/>
            <person name="Ohkuma M."/>
            <person name="Mitsumori M."/>
        </authorList>
    </citation>
    <scope>NUCLEOTIDE SEQUENCE</scope>
    <source>
        <strain evidence="2">DSM 11371</strain>
    </source>
</reference>
<name>A0AA37MKY2_SEGBR</name>
<proteinExistence type="predicted"/>
<dbReference type="Gene3D" id="3.90.550.10">
    <property type="entry name" value="Spore Coat Polysaccharide Biosynthesis Protein SpsA, Chain A"/>
    <property type="match status" value="1"/>
</dbReference>
<dbReference type="Proteomes" id="UP000887043">
    <property type="component" value="Unassembled WGS sequence"/>
</dbReference>
<feature type="domain" description="Glycosyltransferase 2-like" evidence="1">
    <location>
        <begin position="4"/>
        <end position="189"/>
    </location>
</feature>
<dbReference type="GO" id="GO:0016740">
    <property type="term" value="F:transferase activity"/>
    <property type="evidence" value="ECO:0007669"/>
    <property type="project" value="UniProtKB-KW"/>
</dbReference>
<dbReference type="CDD" id="cd04186">
    <property type="entry name" value="GT_2_like_c"/>
    <property type="match status" value="1"/>
</dbReference>
<dbReference type="RefSeq" id="WP_006282953.1">
    <property type="nucleotide sequence ID" value="NZ_BPTR01000001.1"/>
</dbReference>
<dbReference type="AlphaFoldDB" id="A0AA37MKY2"/>
<evidence type="ECO:0000259" key="1">
    <source>
        <dbReference type="Pfam" id="PF00535"/>
    </source>
</evidence>
<gene>
    <name evidence="2" type="ORF">PRRU23_09490</name>
</gene>
<dbReference type="PANTHER" id="PTHR43179:SF7">
    <property type="entry name" value="RHAMNOSYLTRANSFERASE WBBL"/>
    <property type="match status" value="1"/>
</dbReference>
<dbReference type="PANTHER" id="PTHR43179">
    <property type="entry name" value="RHAMNOSYLTRANSFERASE WBBL"/>
    <property type="match status" value="1"/>
</dbReference>
<accession>A0AA37MKY2</accession>
<evidence type="ECO:0000313" key="2">
    <source>
        <dbReference type="EMBL" id="GJG27249.1"/>
    </source>
</evidence>
<organism evidence="2 3">
    <name type="scientific">Segatella bryantii</name>
    <name type="common">Prevotella bryantii</name>
    <dbReference type="NCBI Taxonomy" id="77095"/>
    <lineage>
        <taxon>Bacteria</taxon>
        <taxon>Pseudomonadati</taxon>
        <taxon>Bacteroidota</taxon>
        <taxon>Bacteroidia</taxon>
        <taxon>Bacteroidales</taxon>
        <taxon>Prevotellaceae</taxon>
        <taxon>Segatella</taxon>
    </lineage>
</organism>
<dbReference type="InterPro" id="IPR001173">
    <property type="entry name" value="Glyco_trans_2-like"/>
</dbReference>
<comment type="caution">
    <text evidence="2">The sequence shown here is derived from an EMBL/GenBank/DDBJ whole genome shotgun (WGS) entry which is preliminary data.</text>
</comment>
<evidence type="ECO:0000313" key="3">
    <source>
        <dbReference type="Proteomes" id="UP000887043"/>
    </source>
</evidence>
<dbReference type="InterPro" id="IPR029044">
    <property type="entry name" value="Nucleotide-diphossugar_trans"/>
</dbReference>
<protein>
    <submittedName>
        <fullName evidence="2">Glycosyl transferase family 2</fullName>
    </submittedName>
</protein>